<sequence>MKRIGVVVFPGFQILDMVAISVFELANLEAGQPEYAVEVISEQGGMVRSSSGVEIATQPLGDPAYDTVVVTGAMQIEPSSAALRAFLNDALAASRRTTSICTGAFVLAEAGILDGRHATTHWYHARELQRRFPDTRIDEDRIFIVDGSVWTSAGMTACIDLCLALVESDLGVEVSRAIAKKLVVYHRRTGGQSQFSAMLDLEPKSDRIQDALSYAKNHLREPLTVEQLADVAHLSPRQFSRAFRDETRQSPAKAIEALRVEAARAMLEAGRHSMEAVAAETGFIDTERMRRAFLRAFGQPPQAIKRAARARCNCTL</sequence>
<feature type="domain" description="HTH araC/xylS-type" evidence="3">
    <location>
        <begin position="209"/>
        <end position="307"/>
    </location>
</feature>
<dbReference type="SUPFAM" id="SSF52317">
    <property type="entry name" value="Class I glutamine amidotransferase-like"/>
    <property type="match status" value="1"/>
</dbReference>
<evidence type="ECO:0000256" key="2">
    <source>
        <dbReference type="ARBA" id="ARBA00023163"/>
    </source>
</evidence>
<dbReference type="Gene3D" id="3.40.50.880">
    <property type="match status" value="1"/>
</dbReference>
<proteinExistence type="predicted"/>
<evidence type="ECO:0000259" key="3">
    <source>
        <dbReference type="PROSITE" id="PS01124"/>
    </source>
</evidence>
<accession>A0A9N8MJB4</accession>
<dbReference type="RefSeq" id="WP_201138669.1">
    <property type="nucleotide sequence ID" value="NZ_CAJNAS010000001.1"/>
</dbReference>
<reference evidence="4" key="1">
    <citation type="submission" date="2021-02" db="EMBL/GenBank/DDBJ databases">
        <authorList>
            <person name="Vanwijnsberghe S."/>
        </authorList>
    </citation>
    <scope>NUCLEOTIDE SEQUENCE</scope>
    <source>
        <strain evidence="4">R-70211</strain>
    </source>
</reference>
<dbReference type="PANTHER" id="PTHR43130">
    <property type="entry name" value="ARAC-FAMILY TRANSCRIPTIONAL REGULATOR"/>
    <property type="match status" value="1"/>
</dbReference>
<keyword evidence="2" id="KW-0804">Transcription</keyword>
<keyword evidence="1" id="KW-0805">Transcription regulation</keyword>
<dbReference type="Gene3D" id="1.10.10.60">
    <property type="entry name" value="Homeodomain-like"/>
    <property type="match status" value="1"/>
</dbReference>
<dbReference type="InterPro" id="IPR052158">
    <property type="entry name" value="INH-QAR"/>
</dbReference>
<dbReference type="Pfam" id="PF12833">
    <property type="entry name" value="HTH_18"/>
    <property type="match status" value="1"/>
</dbReference>
<dbReference type="GO" id="GO:0043565">
    <property type="term" value="F:sequence-specific DNA binding"/>
    <property type="evidence" value="ECO:0007669"/>
    <property type="project" value="InterPro"/>
</dbReference>
<dbReference type="SMART" id="SM00342">
    <property type="entry name" value="HTH_ARAC"/>
    <property type="match status" value="1"/>
</dbReference>
<evidence type="ECO:0000256" key="1">
    <source>
        <dbReference type="ARBA" id="ARBA00023015"/>
    </source>
</evidence>
<comment type="caution">
    <text evidence="4">The sequence shown here is derived from an EMBL/GenBank/DDBJ whole genome shotgun (WGS) entry which is preliminary data.</text>
</comment>
<protein>
    <submittedName>
        <fullName evidence="4">HTH-type transcriptional regulator CdhR</fullName>
    </submittedName>
</protein>
<gene>
    <name evidence="4" type="primary">cdhR_1</name>
    <name evidence="4" type="ORF">R70211_00285</name>
</gene>
<evidence type="ECO:0000313" key="5">
    <source>
        <dbReference type="Proteomes" id="UP000675121"/>
    </source>
</evidence>
<dbReference type="InterPro" id="IPR009057">
    <property type="entry name" value="Homeodomain-like_sf"/>
</dbReference>
<dbReference type="Proteomes" id="UP000675121">
    <property type="component" value="Unassembled WGS sequence"/>
</dbReference>
<dbReference type="SUPFAM" id="SSF46689">
    <property type="entry name" value="Homeodomain-like"/>
    <property type="match status" value="2"/>
</dbReference>
<dbReference type="PROSITE" id="PS01124">
    <property type="entry name" value="HTH_ARAC_FAMILY_2"/>
    <property type="match status" value="1"/>
</dbReference>
<dbReference type="AlphaFoldDB" id="A0A9N8MJB4"/>
<evidence type="ECO:0000313" key="4">
    <source>
        <dbReference type="EMBL" id="CAE6858023.1"/>
    </source>
</evidence>
<name>A0A9N8MJB4_9BURK</name>
<dbReference type="InterPro" id="IPR002818">
    <property type="entry name" value="DJ-1/PfpI"/>
</dbReference>
<dbReference type="PANTHER" id="PTHR43130:SF3">
    <property type="entry name" value="HTH-TYPE TRANSCRIPTIONAL REGULATOR RV1931C"/>
    <property type="match status" value="1"/>
</dbReference>
<organism evidence="4 5">
    <name type="scientific">Paraburkholderia domus</name>
    <dbReference type="NCBI Taxonomy" id="2793075"/>
    <lineage>
        <taxon>Bacteria</taxon>
        <taxon>Pseudomonadati</taxon>
        <taxon>Pseudomonadota</taxon>
        <taxon>Betaproteobacteria</taxon>
        <taxon>Burkholderiales</taxon>
        <taxon>Burkholderiaceae</taxon>
        <taxon>Paraburkholderia</taxon>
    </lineage>
</organism>
<dbReference type="GO" id="GO:0003700">
    <property type="term" value="F:DNA-binding transcription factor activity"/>
    <property type="evidence" value="ECO:0007669"/>
    <property type="project" value="InterPro"/>
</dbReference>
<dbReference type="InterPro" id="IPR029062">
    <property type="entry name" value="Class_I_gatase-like"/>
</dbReference>
<dbReference type="Pfam" id="PF01965">
    <property type="entry name" value="DJ-1_PfpI"/>
    <property type="match status" value="1"/>
</dbReference>
<dbReference type="CDD" id="cd03137">
    <property type="entry name" value="GATase1_AraC_1"/>
    <property type="match status" value="1"/>
</dbReference>
<keyword evidence="5" id="KW-1185">Reference proteome</keyword>
<dbReference type="EMBL" id="CAJNAS010000001">
    <property type="protein sequence ID" value="CAE6858023.1"/>
    <property type="molecule type" value="Genomic_DNA"/>
</dbReference>
<dbReference type="InterPro" id="IPR018060">
    <property type="entry name" value="HTH_AraC"/>
</dbReference>